<reference evidence="1" key="1">
    <citation type="submission" date="2024-03" db="EMBL/GenBank/DDBJ databases">
        <title>Novel Streptomyces species of biotechnological and ecological value are a feature of Machair soil.</title>
        <authorList>
            <person name="Prole J.R."/>
            <person name="Goodfellow M."/>
            <person name="Allenby N."/>
            <person name="Ward A.C."/>
        </authorList>
    </citation>
    <scope>NUCLEOTIDE SEQUENCE</scope>
    <source>
        <strain evidence="1">MS1.AVA.4</strain>
    </source>
</reference>
<sequence>MKGSPSPMEVAMTDRTTPVIAAGEVRSALPMRVAVAAVQEALRGGLDPETDPVRAAVPVDAGQLLLMPAQSSRYAGVKIASVAPDNPARGLPRIQGAYLLLDADTLTPLAILDAVELTAIRTAAVSAAAADLLAEPDAARLVVFGTGPQAHSHVEALRSVRPLRHVAVIARDEQRREEFLLRYEDSGLVVEAGDPGAVSGADLVACCTTARTPLFDGSLLADHATVVAVGSHEPDAREVDEVTVRRSTVVVEARSAALREAGDIIQPVLAGQLSPEELFTLAELVRGCVPADRDRPRLFKSVGMAWEDLVLAGAAYEATRRG</sequence>
<name>A0ACC6QSG5_9ACTN</name>
<proteinExistence type="predicted"/>
<protein>
    <submittedName>
        <fullName evidence="1">Ornithine cyclodeaminase family protein</fullName>
    </submittedName>
</protein>
<keyword evidence="2" id="KW-1185">Reference proteome</keyword>
<gene>
    <name evidence="1" type="ORF">WKI58_32395</name>
</gene>
<evidence type="ECO:0000313" key="2">
    <source>
        <dbReference type="Proteomes" id="UP001375539"/>
    </source>
</evidence>
<organism evidence="1 2">
    <name type="scientific">Streptomyces pratisoli</name>
    <dbReference type="NCBI Taxonomy" id="3139917"/>
    <lineage>
        <taxon>Bacteria</taxon>
        <taxon>Bacillati</taxon>
        <taxon>Actinomycetota</taxon>
        <taxon>Actinomycetes</taxon>
        <taxon>Kitasatosporales</taxon>
        <taxon>Streptomycetaceae</taxon>
        <taxon>Streptomyces</taxon>
    </lineage>
</organism>
<evidence type="ECO:0000313" key="1">
    <source>
        <dbReference type="EMBL" id="MEJ8661158.1"/>
    </source>
</evidence>
<comment type="caution">
    <text evidence="1">The sequence shown here is derived from an EMBL/GenBank/DDBJ whole genome shotgun (WGS) entry which is preliminary data.</text>
</comment>
<dbReference type="EMBL" id="JBBKAI010000002">
    <property type="protein sequence ID" value="MEJ8661158.1"/>
    <property type="molecule type" value="Genomic_DNA"/>
</dbReference>
<accession>A0ACC6QSG5</accession>
<dbReference type="Proteomes" id="UP001375539">
    <property type="component" value="Unassembled WGS sequence"/>
</dbReference>